<sequence length="458" mass="50313" precursor="true">MPTMTTKHTRFTLLTLVITLAALLPGPTAAQDTPPDLPFLALVINEQAELRAGPGKAYYTVGRINRNDVVEVHDAMLGWYKIAAPEGVYSYISVMHVKASGDGTIGVVDDDRATVKAASEKGPGWSFKSQATLTRGTEVTIVGEEGSFYRIVPPDDARVFVERAALRPISDAELEALRQADEQPVPVITQPEPQPQPQQQPQPEQQQAQRGPLIPPPAPATDNEQPEQTPAEPAPVSEPQAVEQSMPVEPATEEESAWPAIGKDTVSVATEPQSNTLEAVEQRNRPNFGLPLEEMPIDQMQADYETLRDDDSLTAQDQQIVEIRLIAIDRNRQLRDRLRAEQEAQTAQTPQIVVEETPAEDAVPVVDRSENAAPIEDYAFVGRLVQSSLYDGQQGRPSLLRLVDPTTRRTLGYIVTRSISDRRAISSLVGILGERTRDEDLGIMIIEPTQIDLLSVRP</sequence>
<evidence type="ECO:0000313" key="4">
    <source>
        <dbReference type="EMBL" id="QDU72729.1"/>
    </source>
</evidence>
<name>A0A518C0J2_9BACT</name>
<feature type="signal peptide" evidence="2">
    <location>
        <begin position="1"/>
        <end position="30"/>
    </location>
</feature>
<feature type="domain" description="SH3b" evidence="3">
    <location>
        <begin position="38"/>
        <end position="100"/>
    </location>
</feature>
<evidence type="ECO:0000259" key="3">
    <source>
        <dbReference type="SMART" id="SM00287"/>
    </source>
</evidence>
<dbReference type="RefSeq" id="WP_145446891.1">
    <property type="nucleotide sequence ID" value="NZ_CP036280.1"/>
</dbReference>
<evidence type="ECO:0000256" key="2">
    <source>
        <dbReference type="SAM" id="SignalP"/>
    </source>
</evidence>
<accession>A0A518C0J2</accession>
<dbReference type="KEGG" id="mcad:Pan265_26030"/>
<organism evidence="4 5">
    <name type="scientific">Mucisphaera calidilacus</name>
    <dbReference type="NCBI Taxonomy" id="2527982"/>
    <lineage>
        <taxon>Bacteria</taxon>
        <taxon>Pseudomonadati</taxon>
        <taxon>Planctomycetota</taxon>
        <taxon>Phycisphaerae</taxon>
        <taxon>Phycisphaerales</taxon>
        <taxon>Phycisphaeraceae</taxon>
        <taxon>Mucisphaera</taxon>
    </lineage>
</organism>
<dbReference type="InterPro" id="IPR003646">
    <property type="entry name" value="SH3-like_bac-type"/>
</dbReference>
<keyword evidence="2" id="KW-0732">Signal</keyword>
<dbReference type="Proteomes" id="UP000320386">
    <property type="component" value="Chromosome"/>
</dbReference>
<dbReference type="SMART" id="SM00287">
    <property type="entry name" value="SH3b"/>
    <property type="match status" value="1"/>
</dbReference>
<dbReference type="AlphaFoldDB" id="A0A518C0J2"/>
<dbReference type="OrthoDB" id="288013at2"/>
<protein>
    <submittedName>
        <fullName evidence="4">Bacterial SH3 domain protein</fullName>
    </submittedName>
</protein>
<proteinExistence type="predicted"/>
<reference evidence="4 5" key="1">
    <citation type="submission" date="2019-02" db="EMBL/GenBank/DDBJ databases">
        <title>Deep-cultivation of Planctomycetes and their phenomic and genomic characterization uncovers novel biology.</title>
        <authorList>
            <person name="Wiegand S."/>
            <person name="Jogler M."/>
            <person name="Boedeker C."/>
            <person name="Pinto D."/>
            <person name="Vollmers J."/>
            <person name="Rivas-Marin E."/>
            <person name="Kohn T."/>
            <person name="Peeters S.H."/>
            <person name="Heuer A."/>
            <person name="Rast P."/>
            <person name="Oberbeckmann S."/>
            <person name="Bunk B."/>
            <person name="Jeske O."/>
            <person name="Meyerdierks A."/>
            <person name="Storesund J.E."/>
            <person name="Kallscheuer N."/>
            <person name="Luecker S."/>
            <person name="Lage O.M."/>
            <person name="Pohl T."/>
            <person name="Merkel B.J."/>
            <person name="Hornburger P."/>
            <person name="Mueller R.-W."/>
            <person name="Bruemmer F."/>
            <person name="Labrenz M."/>
            <person name="Spormann A.M."/>
            <person name="Op den Camp H."/>
            <person name="Overmann J."/>
            <person name="Amann R."/>
            <person name="Jetten M.S.M."/>
            <person name="Mascher T."/>
            <person name="Medema M.H."/>
            <person name="Devos D.P."/>
            <person name="Kaster A.-K."/>
            <person name="Ovreas L."/>
            <person name="Rohde M."/>
            <person name="Galperin M.Y."/>
            <person name="Jogler C."/>
        </authorList>
    </citation>
    <scope>NUCLEOTIDE SEQUENCE [LARGE SCALE GENOMIC DNA]</scope>
    <source>
        <strain evidence="4 5">Pan265</strain>
    </source>
</reference>
<feature type="chain" id="PRO_5021850628" evidence="2">
    <location>
        <begin position="31"/>
        <end position="458"/>
    </location>
</feature>
<dbReference type="Gene3D" id="2.30.30.40">
    <property type="entry name" value="SH3 Domains"/>
    <property type="match status" value="1"/>
</dbReference>
<evidence type="ECO:0000313" key="5">
    <source>
        <dbReference type="Proteomes" id="UP000320386"/>
    </source>
</evidence>
<feature type="region of interest" description="Disordered" evidence="1">
    <location>
        <begin position="187"/>
        <end position="261"/>
    </location>
</feature>
<feature type="compositionally biased region" description="Low complexity" evidence="1">
    <location>
        <begin position="226"/>
        <end position="235"/>
    </location>
</feature>
<evidence type="ECO:0000256" key="1">
    <source>
        <dbReference type="SAM" id="MobiDB-lite"/>
    </source>
</evidence>
<gene>
    <name evidence="4" type="ORF">Pan265_26030</name>
</gene>
<dbReference type="EMBL" id="CP036280">
    <property type="protein sequence ID" value="QDU72729.1"/>
    <property type="molecule type" value="Genomic_DNA"/>
</dbReference>
<keyword evidence="5" id="KW-1185">Reference proteome</keyword>